<reference evidence="1 2" key="1">
    <citation type="submission" date="2017-06" db="EMBL/GenBank/DDBJ databases">
        <title>Novel microbial phyla capable of carbon fixation and sulfur reduction in deep-sea sediments.</title>
        <authorList>
            <person name="Huang J."/>
            <person name="Baker B."/>
            <person name="Wang Y."/>
        </authorList>
    </citation>
    <scope>NUCLEOTIDE SEQUENCE [LARGE SCALE GENOMIC DNA]</scope>
    <source>
        <strain evidence="1">B3_TA06</strain>
    </source>
</reference>
<comment type="caution">
    <text evidence="1">The sequence shown here is derived from an EMBL/GenBank/DDBJ whole genome shotgun (WGS) entry which is preliminary data.</text>
</comment>
<organism evidence="1 2">
    <name type="scientific">candidate division TA06 bacterium B3_TA06</name>
    <dbReference type="NCBI Taxonomy" id="2012487"/>
    <lineage>
        <taxon>Bacteria</taxon>
        <taxon>Bacteria division TA06</taxon>
    </lineage>
</organism>
<protein>
    <recommendedName>
        <fullName evidence="3">Type II toxin-antitoxin system HicA family toxin</fullName>
    </recommendedName>
</protein>
<accession>A0A532UNR9</accession>
<sequence length="89" mass="10162">MATQRPKGQDIISSLKTLGFSVSSEESNMTILTMGEHELSIPHGSLTDQSETELRRKLNPIFTKHESKISASSDKTLQWVRDWLREFSR</sequence>
<gene>
    <name evidence="1" type="ORF">CEE36_11455</name>
</gene>
<proteinExistence type="predicted"/>
<evidence type="ECO:0008006" key="3">
    <source>
        <dbReference type="Google" id="ProtNLM"/>
    </source>
</evidence>
<dbReference type="EMBL" id="NJBO01000040">
    <property type="protein sequence ID" value="TKJ36553.1"/>
    <property type="molecule type" value="Genomic_DNA"/>
</dbReference>
<name>A0A532UNR9_UNCT6</name>
<dbReference type="Proteomes" id="UP000317778">
    <property type="component" value="Unassembled WGS sequence"/>
</dbReference>
<dbReference type="AlphaFoldDB" id="A0A532UNR9"/>
<evidence type="ECO:0000313" key="1">
    <source>
        <dbReference type="EMBL" id="TKJ36553.1"/>
    </source>
</evidence>
<evidence type="ECO:0000313" key="2">
    <source>
        <dbReference type="Proteomes" id="UP000317778"/>
    </source>
</evidence>